<dbReference type="Proteomes" id="UP000701801">
    <property type="component" value="Unassembled WGS sequence"/>
</dbReference>
<name>A0A9N9LUM9_9HELO</name>
<accession>A0A9N9LUM9</accession>
<sequence length="306" mass="35478">MTQRKAQSLDEARRRRFAEEQITRIRQELDRLYDSIQSRTEQGRRTRASGERSDEDIQSLPSQGTYPRSPRLGFPMGFERRDRAREASNHEHPRRRPQLTSMHSFELRGWQQIRGTCTWVPPSLHRNSRLSIVPSGLLINGASRREFEERLYRQELQMIAQMESRIIRAFNRRDETVDNQMPPRVPLAGRNVPTTRYRCRFSRGIRAEESPRNEPSGFNKCPHILARNCPFGCSEVTRAEPVIRPEPVPTTSQGHPEPQAGPSQIPAGAIRPWTINQELGNLTLEPPEPSRLTRPKLPFEDEDLYD</sequence>
<evidence type="ECO:0000256" key="1">
    <source>
        <dbReference type="SAM" id="MobiDB-lite"/>
    </source>
</evidence>
<protein>
    <submittedName>
        <fullName evidence="2">Uncharacterized protein</fullName>
    </submittedName>
</protein>
<gene>
    <name evidence="2" type="ORF">HYALB_00010729</name>
</gene>
<dbReference type="EMBL" id="CAJVRM010000350">
    <property type="protein sequence ID" value="CAG8979962.1"/>
    <property type="molecule type" value="Genomic_DNA"/>
</dbReference>
<evidence type="ECO:0000313" key="2">
    <source>
        <dbReference type="EMBL" id="CAG8979962.1"/>
    </source>
</evidence>
<comment type="caution">
    <text evidence="2">The sequence shown here is derived from an EMBL/GenBank/DDBJ whole genome shotgun (WGS) entry which is preliminary data.</text>
</comment>
<dbReference type="OrthoDB" id="10336705at2759"/>
<feature type="region of interest" description="Disordered" evidence="1">
    <location>
        <begin position="1"/>
        <end position="20"/>
    </location>
</feature>
<feature type="region of interest" description="Disordered" evidence="1">
    <location>
        <begin position="245"/>
        <end position="306"/>
    </location>
</feature>
<dbReference type="AlphaFoldDB" id="A0A9N9LUM9"/>
<organism evidence="2 3">
    <name type="scientific">Hymenoscyphus albidus</name>
    <dbReference type="NCBI Taxonomy" id="595503"/>
    <lineage>
        <taxon>Eukaryota</taxon>
        <taxon>Fungi</taxon>
        <taxon>Dikarya</taxon>
        <taxon>Ascomycota</taxon>
        <taxon>Pezizomycotina</taxon>
        <taxon>Leotiomycetes</taxon>
        <taxon>Helotiales</taxon>
        <taxon>Helotiaceae</taxon>
        <taxon>Hymenoscyphus</taxon>
    </lineage>
</organism>
<feature type="region of interest" description="Disordered" evidence="1">
    <location>
        <begin position="29"/>
        <end position="76"/>
    </location>
</feature>
<proteinExistence type="predicted"/>
<evidence type="ECO:0000313" key="3">
    <source>
        <dbReference type="Proteomes" id="UP000701801"/>
    </source>
</evidence>
<keyword evidence="3" id="KW-1185">Reference proteome</keyword>
<feature type="compositionally biased region" description="Basic and acidic residues" evidence="1">
    <location>
        <begin position="41"/>
        <end position="52"/>
    </location>
</feature>
<feature type="compositionally biased region" description="Basic and acidic residues" evidence="1">
    <location>
        <begin position="7"/>
        <end position="20"/>
    </location>
</feature>
<reference evidence="2" key="1">
    <citation type="submission" date="2021-07" db="EMBL/GenBank/DDBJ databases">
        <authorList>
            <person name="Durling M."/>
        </authorList>
    </citation>
    <scope>NUCLEOTIDE SEQUENCE</scope>
</reference>